<feature type="disulfide bond" evidence="5">
    <location>
        <begin position="221"/>
        <end position="248"/>
    </location>
</feature>
<dbReference type="SMART" id="SM00032">
    <property type="entry name" value="CCP"/>
    <property type="match status" value="5"/>
</dbReference>
<keyword evidence="1" id="KW-0732">Signal</keyword>
<dbReference type="SUPFAM" id="SSF57196">
    <property type="entry name" value="EGF/Laminin"/>
    <property type="match status" value="1"/>
</dbReference>
<dbReference type="SMART" id="SM00181">
    <property type="entry name" value="EGF"/>
    <property type="match status" value="3"/>
</dbReference>
<evidence type="ECO:0000313" key="9">
    <source>
        <dbReference type="RefSeq" id="XP_014663672.1"/>
    </source>
</evidence>
<evidence type="ECO:0000256" key="5">
    <source>
        <dbReference type="PROSITE-ProRule" id="PRU00302"/>
    </source>
</evidence>
<name>A0ABM1DUQ1_PRICU</name>
<evidence type="ECO:0000256" key="1">
    <source>
        <dbReference type="ARBA" id="ARBA00022729"/>
    </source>
</evidence>
<feature type="domain" description="Sushi" evidence="7">
    <location>
        <begin position="192"/>
        <end position="250"/>
    </location>
</feature>
<sequence>MPVDCASPPLVAHAHAEWTSTHYGDEVTYACDQGFTMSSNRKLFCSAEGEWMALGQRDGTSETPAPTCERLSCPTPAGVSHAARRVTGYNHGDKAQYSCQPGYEMTGASILTCDTNALDASAGSWDHPAPVCDLVTCSHQQPPTHGQVSGDNMVGSTATYTCDDGYRLSGAATRLCRDTGDWSDPAPMCILSDCGPPKQPLYTRTLSPDGYMTGEKVTFTCLPGYRAVQHMSTTCQQDGHWTHLRGMCTRMSCGRPPINNGAVLLGASHYIGDHVIVTCPPGKKAINSVLVCTEQGTWSGRAFCSAHCAAGCRNGGVCIRKNQCLCPPGFHGQSCEQAMCIFPCMHGGTCIAPFKCSCSLGWTGARCQQAICDPNCKNGGHCIAPNTCMCPSGKISQDCRSIEMTEAQYYMAKEEQQRYMEAK</sequence>
<dbReference type="PROSITE" id="PS50026">
    <property type="entry name" value="EGF_3"/>
    <property type="match status" value="1"/>
</dbReference>
<dbReference type="GeneID" id="106806298"/>
<feature type="disulfide bond" evidence="4">
    <location>
        <begin position="340"/>
        <end position="350"/>
    </location>
</feature>
<keyword evidence="2" id="KW-0677">Repeat</keyword>
<organism evidence="8 9">
    <name type="scientific">Priapulus caudatus</name>
    <name type="common">Priapulid worm</name>
    <dbReference type="NCBI Taxonomy" id="37621"/>
    <lineage>
        <taxon>Eukaryota</taxon>
        <taxon>Metazoa</taxon>
        <taxon>Ecdysozoa</taxon>
        <taxon>Scalidophora</taxon>
        <taxon>Priapulida</taxon>
        <taxon>Priapulimorpha</taxon>
        <taxon>Priapulimorphida</taxon>
        <taxon>Priapulidae</taxon>
        <taxon>Priapulus</taxon>
    </lineage>
</organism>
<evidence type="ECO:0000259" key="6">
    <source>
        <dbReference type="PROSITE" id="PS50026"/>
    </source>
</evidence>
<dbReference type="PROSITE" id="PS00022">
    <property type="entry name" value="EGF_1"/>
    <property type="match status" value="1"/>
</dbReference>
<dbReference type="CDD" id="cd00033">
    <property type="entry name" value="CCP"/>
    <property type="match status" value="5"/>
</dbReference>
<dbReference type="CDD" id="cd00054">
    <property type="entry name" value="EGF_CA"/>
    <property type="match status" value="1"/>
</dbReference>
<dbReference type="InterPro" id="IPR000742">
    <property type="entry name" value="EGF"/>
</dbReference>
<dbReference type="PROSITE" id="PS01186">
    <property type="entry name" value="EGF_2"/>
    <property type="match status" value="1"/>
</dbReference>
<feature type="domain" description="Sushi" evidence="7">
    <location>
        <begin position="3"/>
        <end position="70"/>
    </location>
</feature>
<feature type="domain" description="Sushi" evidence="7">
    <location>
        <begin position="251"/>
        <end position="306"/>
    </location>
</feature>
<dbReference type="PANTHER" id="PTHR45656">
    <property type="entry name" value="PROTEIN CBR-CLEC-78"/>
    <property type="match status" value="1"/>
</dbReference>
<dbReference type="Gene3D" id="2.10.70.10">
    <property type="entry name" value="Complement Module, domain 1"/>
    <property type="match status" value="5"/>
</dbReference>
<dbReference type="PANTHER" id="PTHR45656:SF4">
    <property type="entry name" value="PROTEIN CBR-CLEC-78"/>
    <property type="match status" value="1"/>
</dbReference>
<evidence type="ECO:0000256" key="2">
    <source>
        <dbReference type="ARBA" id="ARBA00022737"/>
    </source>
</evidence>
<dbReference type="PROSITE" id="PS50923">
    <property type="entry name" value="SUSHI"/>
    <property type="match status" value="5"/>
</dbReference>
<dbReference type="RefSeq" id="XP_014663672.1">
    <property type="nucleotide sequence ID" value="XM_014808186.1"/>
</dbReference>
<dbReference type="Gene3D" id="2.10.25.10">
    <property type="entry name" value="Laminin"/>
    <property type="match status" value="3"/>
</dbReference>
<evidence type="ECO:0000313" key="8">
    <source>
        <dbReference type="Proteomes" id="UP000695022"/>
    </source>
</evidence>
<feature type="disulfide bond" evidence="5">
    <location>
        <begin position="162"/>
        <end position="189"/>
    </location>
</feature>
<accession>A0ABM1DUQ1</accession>
<evidence type="ECO:0000256" key="3">
    <source>
        <dbReference type="ARBA" id="ARBA00023157"/>
    </source>
</evidence>
<evidence type="ECO:0000256" key="4">
    <source>
        <dbReference type="PROSITE-ProRule" id="PRU00076"/>
    </source>
</evidence>
<protein>
    <submittedName>
        <fullName evidence="9">Sushi, von Willebrand factor type A, EGF and pentraxin domain-containing protein 1-like</fullName>
    </submittedName>
</protein>
<gene>
    <name evidence="9" type="primary">LOC106806298</name>
</gene>
<proteinExistence type="predicted"/>
<dbReference type="InterPro" id="IPR035976">
    <property type="entry name" value="Sushi/SCR/CCP_sf"/>
</dbReference>
<feature type="domain" description="Sushi" evidence="7">
    <location>
        <begin position="135"/>
        <end position="191"/>
    </location>
</feature>
<keyword evidence="5" id="KW-0768">Sushi</keyword>
<comment type="caution">
    <text evidence="4">Lacks conserved residue(s) required for the propagation of feature annotation.</text>
</comment>
<dbReference type="InterPro" id="IPR000436">
    <property type="entry name" value="Sushi_SCR_CCP_dom"/>
</dbReference>
<dbReference type="Pfam" id="PF00084">
    <property type="entry name" value="Sushi"/>
    <property type="match status" value="5"/>
</dbReference>
<dbReference type="Proteomes" id="UP000695022">
    <property type="component" value="Unplaced"/>
</dbReference>
<feature type="domain" description="Sushi" evidence="7">
    <location>
        <begin position="71"/>
        <end position="134"/>
    </location>
</feature>
<feature type="disulfide bond" evidence="4">
    <location>
        <begin position="358"/>
        <end position="367"/>
    </location>
</feature>
<reference evidence="9" key="1">
    <citation type="submission" date="2025-08" db="UniProtKB">
        <authorList>
            <consortium name="RefSeq"/>
        </authorList>
    </citation>
    <scope>IDENTIFICATION</scope>
</reference>
<keyword evidence="4" id="KW-0245">EGF-like domain</keyword>
<dbReference type="SUPFAM" id="SSF57535">
    <property type="entry name" value="Complement control module/SCR domain"/>
    <property type="match status" value="5"/>
</dbReference>
<keyword evidence="3 4" id="KW-1015">Disulfide bond</keyword>
<evidence type="ECO:0000259" key="7">
    <source>
        <dbReference type="PROSITE" id="PS50923"/>
    </source>
</evidence>
<dbReference type="InterPro" id="IPR051277">
    <property type="entry name" value="SEZ6_CSMD_C4BPB_Regulators"/>
</dbReference>
<dbReference type="Pfam" id="PF00008">
    <property type="entry name" value="EGF"/>
    <property type="match status" value="1"/>
</dbReference>
<feature type="domain" description="EGF-like" evidence="6">
    <location>
        <begin position="336"/>
        <end position="368"/>
    </location>
</feature>
<keyword evidence="8" id="KW-1185">Reference proteome</keyword>